<dbReference type="PANTHER" id="PTHR11923">
    <property type="entry name" value="SCAVENGER RECEPTOR CLASS B TYPE-1 SR-B1"/>
    <property type="match status" value="1"/>
</dbReference>
<feature type="transmembrane region" description="Helical" evidence="7">
    <location>
        <begin position="12"/>
        <end position="32"/>
    </location>
</feature>
<evidence type="ECO:0000256" key="5">
    <source>
        <dbReference type="ARBA" id="ARBA00023136"/>
    </source>
</evidence>
<dbReference type="GO" id="GO:0005044">
    <property type="term" value="F:scavenger receptor activity"/>
    <property type="evidence" value="ECO:0007669"/>
    <property type="project" value="TreeGrafter"/>
</dbReference>
<accession>A0A914R5K0</accession>
<keyword evidence="5 7" id="KW-0472">Membrane</keyword>
<name>A0A914R5K0_9BILA</name>
<reference evidence="9" key="1">
    <citation type="submission" date="2022-11" db="UniProtKB">
        <authorList>
            <consortium name="WormBaseParasite"/>
        </authorList>
    </citation>
    <scope>IDENTIFICATION</scope>
</reference>
<dbReference type="WBParaSite" id="PDA_v2.g9932.t1">
    <property type="protein sequence ID" value="PDA_v2.g9932.t1"/>
    <property type="gene ID" value="PDA_v2.g9932"/>
</dbReference>
<evidence type="ECO:0000256" key="2">
    <source>
        <dbReference type="ARBA" id="ARBA00010532"/>
    </source>
</evidence>
<dbReference type="PANTHER" id="PTHR11923:SF105">
    <property type="entry name" value="PROTEIN CBR-SCAV-1"/>
    <property type="match status" value="1"/>
</dbReference>
<comment type="subcellular location">
    <subcellularLocation>
        <location evidence="1">Membrane</location>
    </subcellularLocation>
</comment>
<dbReference type="InterPro" id="IPR002159">
    <property type="entry name" value="CD36_fam"/>
</dbReference>
<protein>
    <submittedName>
        <fullName evidence="9">CD36 family protein</fullName>
    </submittedName>
</protein>
<keyword evidence="3 7" id="KW-0812">Transmembrane</keyword>
<keyword evidence="4 7" id="KW-1133">Transmembrane helix</keyword>
<dbReference type="Pfam" id="PF01130">
    <property type="entry name" value="CD36"/>
    <property type="match status" value="1"/>
</dbReference>
<keyword evidence="8" id="KW-1185">Reference proteome</keyword>
<evidence type="ECO:0000313" key="8">
    <source>
        <dbReference type="Proteomes" id="UP000887578"/>
    </source>
</evidence>
<feature type="transmembrane region" description="Helical" evidence="7">
    <location>
        <begin position="502"/>
        <end position="528"/>
    </location>
</feature>
<dbReference type="Proteomes" id="UP000887578">
    <property type="component" value="Unplaced"/>
</dbReference>
<evidence type="ECO:0000256" key="4">
    <source>
        <dbReference type="ARBA" id="ARBA00022989"/>
    </source>
</evidence>
<dbReference type="AlphaFoldDB" id="A0A914R5K0"/>
<comment type="similarity">
    <text evidence="2">Belongs to the CD36 family.</text>
</comment>
<sequence>MGKKLFYGGLGTVFLIGLFLFIAGWILQYVAFPAILKSQVKKSLVLGRDGDKLNEFANDWLNSKYAVQMQYYIYNYTNSIEMINRGMKPDAIEKGPYTYRQVNEYVYQNFMDNDNLFEYIEENWYYFDANSSCKDCDPYKDFVIMPDLIFNGLFDQLSTLGLDPSMLGPILGIIEIPLIGYRAGPFISVNVNDLIMKGYISPLVNMFTQLGNILNDQDPNGGIFKILLESIAETLAEQKDNLNQNNGTTAQTRYYTIKTGKDDYKNVGQVISQRPTLFNETINTIPEEWWNGYNNLTCKNPGYATEFRGTNGDYFAPFIDKDTKLSAYIEDVCRSLDFIYLEESKVGEIDTYRFVIDAFAFNYTIDENCGFCRELKVDMYGKKAGDFCLPSGLLDASGCKGGAIVFSLPHFLQADKIVQQFFPRAKPDPAKHQTILDIEPTSGTVLAARKRLQINSICGGLPAPFDKVPTGAYPIAWVDNSYYADDDTLKKAKDALVTPKKIVLLVSFIAGVGFGGLLMLIAIIIFIIRKVNIRSRTPSSLASTLNRQAQTMESPPIYRQRNDGNSIVVRRIPRAKVEPEW</sequence>
<organism evidence="8 9">
    <name type="scientific">Panagrolaimus davidi</name>
    <dbReference type="NCBI Taxonomy" id="227884"/>
    <lineage>
        <taxon>Eukaryota</taxon>
        <taxon>Metazoa</taxon>
        <taxon>Ecdysozoa</taxon>
        <taxon>Nematoda</taxon>
        <taxon>Chromadorea</taxon>
        <taxon>Rhabditida</taxon>
        <taxon>Tylenchina</taxon>
        <taxon>Panagrolaimomorpha</taxon>
        <taxon>Panagrolaimoidea</taxon>
        <taxon>Panagrolaimidae</taxon>
        <taxon>Panagrolaimus</taxon>
    </lineage>
</organism>
<dbReference type="PRINTS" id="PR01609">
    <property type="entry name" value="CD36FAMILY"/>
</dbReference>
<evidence type="ECO:0000256" key="1">
    <source>
        <dbReference type="ARBA" id="ARBA00004370"/>
    </source>
</evidence>
<evidence type="ECO:0000313" key="9">
    <source>
        <dbReference type="WBParaSite" id="PDA_v2.g9932.t1"/>
    </source>
</evidence>
<dbReference type="GO" id="GO:0005737">
    <property type="term" value="C:cytoplasm"/>
    <property type="evidence" value="ECO:0007669"/>
    <property type="project" value="TreeGrafter"/>
</dbReference>
<dbReference type="GO" id="GO:0016020">
    <property type="term" value="C:membrane"/>
    <property type="evidence" value="ECO:0007669"/>
    <property type="project" value="UniProtKB-SubCell"/>
</dbReference>
<keyword evidence="6" id="KW-0325">Glycoprotein</keyword>
<evidence type="ECO:0000256" key="6">
    <source>
        <dbReference type="ARBA" id="ARBA00023180"/>
    </source>
</evidence>
<proteinExistence type="inferred from homology"/>
<evidence type="ECO:0000256" key="3">
    <source>
        <dbReference type="ARBA" id="ARBA00022692"/>
    </source>
</evidence>
<evidence type="ECO:0000256" key="7">
    <source>
        <dbReference type="SAM" id="Phobius"/>
    </source>
</evidence>